<organism evidence="3 4">
    <name type="scientific">Pedobacter frigiditerrae</name>
    <dbReference type="NCBI Taxonomy" id="2530452"/>
    <lineage>
        <taxon>Bacteria</taxon>
        <taxon>Pseudomonadati</taxon>
        <taxon>Bacteroidota</taxon>
        <taxon>Sphingobacteriia</taxon>
        <taxon>Sphingobacteriales</taxon>
        <taxon>Sphingobacteriaceae</taxon>
        <taxon>Pedobacter</taxon>
    </lineage>
</organism>
<proteinExistence type="predicted"/>
<dbReference type="OrthoDB" id="9796689at2"/>
<keyword evidence="3" id="KW-0378">Hydrolase</keyword>
<dbReference type="InterPro" id="IPR001375">
    <property type="entry name" value="Peptidase_S9_cat"/>
</dbReference>
<reference evidence="3 4" key="1">
    <citation type="submission" date="2019-02" db="EMBL/GenBank/DDBJ databases">
        <title>Pedobacter sp. RP-1-13 sp. nov., isolated from Arctic soil.</title>
        <authorList>
            <person name="Dahal R.H."/>
        </authorList>
    </citation>
    <scope>NUCLEOTIDE SEQUENCE [LARGE SCALE GENOMIC DNA]</scope>
    <source>
        <strain evidence="3 4">RP-1-13</strain>
    </source>
</reference>
<feature type="signal peptide" evidence="1">
    <location>
        <begin position="1"/>
        <end position="20"/>
    </location>
</feature>
<dbReference type="RefSeq" id="WP_131554065.1">
    <property type="nucleotide sequence ID" value="NZ_SJSK01000004.1"/>
</dbReference>
<evidence type="ECO:0000256" key="1">
    <source>
        <dbReference type="SAM" id="SignalP"/>
    </source>
</evidence>
<keyword evidence="4" id="KW-1185">Reference proteome</keyword>
<evidence type="ECO:0000313" key="3">
    <source>
        <dbReference type="EMBL" id="TCC89075.1"/>
    </source>
</evidence>
<comment type="caution">
    <text evidence="3">The sequence shown here is derived from an EMBL/GenBank/DDBJ whole genome shotgun (WGS) entry which is preliminary data.</text>
</comment>
<feature type="domain" description="Peptidase S9 prolyl oligopeptidase catalytic" evidence="2">
    <location>
        <begin position="107"/>
        <end position="235"/>
    </location>
</feature>
<accession>A0A4R0MQE4</accession>
<name>A0A4R0MQE4_9SPHI</name>
<dbReference type="GO" id="GO:0008236">
    <property type="term" value="F:serine-type peptidase activity"/>
    <property type="evidence" value="ECO:0007669"/>
    <property type="project" value="InterPro"/>
</dbReference>
<protein>
    <submittedName>
        <fullName evidence="3">Alpha/beta hydrolase</fullName>
    </submittedName>
</protein>
<dbReference type="EMBL" id="SJSK01000004">
    <property type="protein sequence ID" value="TCC89075.1"/>
    <property type="molecule type" value="Genomic_DNA"/>
</dbReference>
<gene>
    <name evidence="3" type="ORF">EZ428_15330</name>
</gene>
<dbReference type="InterPro" id="IPR029058">
    <property type="entry name" value="AB_hydrolase_fold"/>
</dbReference>
<dbReference type="GO" id="GO:0006508">
    <property type="term" value="P:proteolysis"/>
    <property type="evidence" value="ECO:0007669"/>
    <property type="project" value="InterPro"/>
</dbReference>
<feature type="chain" id="PRO_5020179974" evidence="1">
    <location>
        <begin position="21"/>
        <end position="277"/>
    </location>
</feature>
<evidence type="ECO:0000259" key="2">
    <source>
        <dbReference type="Pfam" id="PF00326"/>
    </source>
</evidence>
<sequence length="277" mass="31527">MMRYLFLFLLYLGFTYSAMAQQHITEEKTVKWHHFDKTEFKFNGLSAWVIAPKKAIAGNPWVWKAYFPDWHTQPDSILLERGFHVAYLQTNDLFGHAKALDSWDQFYEYLIAKKAFAQKVALEGISRGGLYVYGWSKRNPTKVSCIYAEAPVCDFNSWPGGKGTSKGSVADWKKLLTVYNLTEEEASQYKDQPKDNLDQLAALKVPILHVIGLDDRIVPIVENTMLLVQNYILKGGPATVIPMTKGIQSLEGHHFPIENPAAIADFIYRNSVPDIKH</sequence>
<evidence type="ECO:0000313" key="4">
    <source>
        <dbReference type="Proteomes" id="UP000292884"/>
    </source>
</evidence>
<dbReference type="AlphaFoldDB" id="A0A4R0MQE4"/>
<dbReference type="Pfam" id="PF00326">
    <property type="entry name" value="Peptidase_S9"/>
    <property type="match status" value="1"/>
</dbReference>
<dbReference type="Gene3D" id="3.40.50.1820">
    <property type="entry name" value="alpha/beta hydrolase"/>
    <property type="match status" value="1"/>
</dbReference>
<dbReference type="Proteomes" id="UP000292884">
    <property type="component" value="Unassembled WGS sequence"/>
</dbReference>
<keyword evidence="1" id="KW-0732">Signal</keyword>
<dbReference type="SUPFAM" id="SSF53474">
    <property type="entry name" value="alpha/beta-Hydrolases"/>
    <property type="match status" value="1"/>
</dbReference>